<dbReference type="InterPro" id="IPR044880">
    <property type="entry name" value="NCX_ion-bd_dom_sf"/>
</dbReference>
<keyword evidence="3 5" id="KW-1133">Transmembrane helix</keyword>
<dbReference type="InterPro" id="IPR004481">
    <property type="entry name" value="K/Na/Ca-exchanger"/>
</dbReference>
<name>A0A1I2J960_9BACT</name>
<protein>
    <submittedName>
        <fullName evidence="7">Cation:H+ antiporter</fullName>
    </submittedName>
</protein>
<gene>
    <name evidence="7" type="ORF">SAMN02745121_09253</name>
</gene>
<organism evidence="7 8">
    <name type="scientific">Nannocystis exedens</name>
    <dbReference type="NCBI Taxonomy" id="54"/>
    <lineage>
        <taxon>Bacteria</taxon>
        <taxon>Pseudomonadati</taxon>
        <taxon>Myxococcota</taxon>
        <taxon>Polyangia</taxon>
        <taxon>Nannocystales</taxon>
        <taxon>Nannocystaceae</taxon>
        <taxon>Nannocystis</taxon>
    </lineage>
</organism>
<keyword evidence="2 5" id="KW-0812">Transmembrane</keyword>
<evidence type="ECO:0000313" key="8">
    <source>
        <dbReference type="Proteomes" id="UP000199400"/>
    </source>
</evidence>
<reference evidence="8" key="1">
    <citation type="submission" date="2016-10" db="EMBL/GenBank/DDBJ databases">
        <authorList>
            <person name="Varghese N."/>
            <person name="Submissions S."/>
        </authorList>
    </citation>
    <scope>NUCLEOTIDE SEQUENCE [LARGE SCALE GENOMIC DNA]</scope>
    <source>
        <strain evidence="8">ATCC 25963</strain>
    </source>
</reference>
<accession>A0A1I2J960</accession>
<sequence>MSALTVALFVLGLVLLVVGAELLVSGAARLAARLGVSPLVIGLTVVAFGTSAPELAVSVSAALSPGGADVALGNVVGSNIFNVLFILGVSALIAPLLVQRQLVRFDVPLMLVASAACWLMALDGVIGRVDGILLFAALLVYTVMLLRIARRDGEGGDEEVPLARPGSLTAKLPVQLVMLVAGLAMLVLGSRWLVDGAVAFARLLGVSELVIGLTIVAAGTSLPEVATSVLAAIRGQRDIAVGNVVGSNIFNVLCVLGISAAVAPSGVAVAPAALSFDIPVMTAVAVSCLPLFITGGGLARWEGALFLFYYCAYTAY</sequence>
<dbReference type="NCBIfam" id="TIGR00367">
    <property type="entry name" value="calcium/sodium antiporter"/>
    <property type="match status" value="1"/>
</dbReference>
<dbReference type="Pfam" id="PF01699">
    <property type="entry name" value="Na_Ca_ex"/>
    <property type="match status" value="2"/>
</dbReference>
<dbReference type="EMBL" id="FOMX01000170">
    <property type="protein sequence ID" value="SFF51352.1"/>
    <property type="molecule type" value="Genomic_DNA"/>
</dbReference>
<dbReference type="AlphaFoldDB" id="A0A1I2J960"/>
<feature type="transmembrane region" description="Helical" evidence="5">
    <location>
        <begin position="79"/>
        <end position="98"/>
    </location>
</feature>
<proteinExistence type="predicted"/>
<comment type="subcellular location">
    <subcellularLocation>
        <location evidence="1">Membrane</location>
        <topology evidence="1">Multi-pass membrane protein</topology>
    </subcellularLocation>
</comment>
<evidence type="ECO:0000313" key="7">
    <source>
        <dbReference type="EMBL" id="SFF51352.1"/>
    </source>
</evidence>
<feature type="transmembrane region" description="Helical" evidence="5">
    <location>
        <begin position="209"/>
        <end position="233"/>
    </location>
</feature>
<feature type="transmembrane region" description="Helical" evidence="5">
    <location>
        <begin position="245"/>
        <end position="274"/>
    </location>
</feature>
<evidence type="ECO:0000256" key="4">
    <source>
        <dbReference type="ARBA" id="ARBA00023136"/>
    </source>
</evidence>
<evidence type="ECO:0000256" key="3">
    <source>
        <dbReference type="ARBA" id="ARBA00022989"/>
    </source>
</evidence>
<feature type="transmembrane region" description="Helical" evidence="5">
    <location>
        <begin position="170"/>
        <end position="189"/>
    </location>
</feature>
<dbReference type="Gene3D" id="6.10.280.80">
    <property type="entry name" value="NCX, peripheral helical region"/>
    <property type="match status" value="1"/>
</dbReference>
<evidence type="ECO:0000259" key="6">
    <source>
        <dbReference type="Pfam" id="PF01699"/>
    </source>
</evidence>
<feature type="transmembrane region" description="Helical" evidence="5">
    <location>
        <begin position="105"/>
        <end position="126"/>
    </location>
</feature>
<feature type="transmembrane region" description="Helical" evidence="5">
    <location>
        <begin position="132"/>
        <end position="149"/>
    </location>
</feature>
<feature type="domain" description="Sodium/calcium exchanger membrane region" evidence="6">
    <location>
        <begin position="6"/>
        <end position="146"/>
    </location>
</feature>
<dbReference type="PANTHER" id="PTHR10846:SF8">
    <property type="entry name" value="INNER MEMBRANE PROTEIN YRBG"/>
    <property type="match status" value="1"/>
</dbReference>
<feature type="transmembrane region" description="Helical" evidence="5">
    <location>
        <begin position="30"/>
        <end position="48"/>
    </location>
</feature>
<evidence type="ECO:0000256" key="5">
    <source>
        <dbReference type="SAM" id="Phobius"/>
    </source>
</evidence>
<evidence type="ECO:0000256" key="1">
    <source>
        <dbReference type="ARBA" id="ARBA00004141"/>
    </source>
</evidence>
<dbReference type="GO" id="GO:0008273">
    <property type="term" value="F:calcium, potassium:sodium antiporter activity"/>
    <property type="evidence" value="ECO:0007669"/>
    <property type="project" value="TreeGrafter"/>
</dbReference>
<evidence type="ECO:0000256" key="2">
    <source>
        <dbReference type="ARBA" id="ARBA00022692"/>
    </source>
</evidence>
<dbReference type="GO" id="GO:0005262">
    <property type="term" value="F:calcium channel activity"/>
    <property type="evidence" value="ECO:0007669"/>
    <property type="project" value="TreeGrafter"/>
</dbReference>
<dbReference type="PANTHER" id="PTHR10846">
    <property type="entry name" value="SODIUM/POTASSIUM/CALCIUM EXCHANGER"/>
    <property type="match status" value="1"/>
</dbReference>
<dbReference type="Gene3D" id="1.20.1420.30">
    <property type="entry name" value="NCX, central ion-binding region"/>
    <property type="match status" value="1"/>
</dbReference>
<dbReference type="InterPro" id="IPR004837">
    <property type="entry name" value="NaCa_Exmemb"/>
</dbReference>
<feature type="non-terminal residue" evidence="7">
    <location>
        <position position="316"/>
    </location>
</feature>
<feature type="transmembrane region" description="Helical" evidence="5">
    <location>
        <begin position="280"/>
        <end position="299"/>
    </location>
</feature>
<dbReference type="GO" id="GO:0005886">
    <property type="term" value="C:plasma membrane"/>
    <property type="evidence" value="ECO:0007669"/>
    <property type="project" value="TreeGrafter"/>
</dbReference>
<keyword evidence="4 5" id="KW-0472">Membrane</keyword>
<keyword evidence="8" id="KW-1185">Reference proteome</keyword>
<dbReference type="RefSeq" id="WP_100793633.1">
    <property type="nucleotide sequence ID" value="NZ_FOMX01000170.1"/>
</dbReference>
<dbReference type="GO" id="GO:0006874">
    <property type="term" value="P:intracellular calcium ion homeostasis"/>
    <property type="evidence" value="ECO:0007669"/>
    <property type="project" value="TreeGrafter"/>
</dbReference>
<dbReference type="Proteomes" id="UP000199400">
    <property type="component" value="Unassembled WGS sequence"/>
</dbReference>
<feature type="domain" description="Sodium/calcium exchanger membrane region" evidence="6">
    <location>
        <begin position="176"/>
        <end position="315"/>
    </location>
</feature>